<feature type="transmembrane region" description="Helical" evidence="1">
    <location>
        <begin position="78"/>
        <end position="97"/>
    </location>
</feature>
<feature type="transmembrane region" description="Helical" evidence="1">
    <location>
        <begin position="368"/>
        <end position="389"/>
    </location>
</feature>
<dbReference type="EMBL" id="JAQPZS010000011">
    <property type="protein sequence ID" value="MEJ6496946.1"/>
    <property type="molecule type" value="Genomic_DNA"/>
</dbReference>
<dbReference type="Proteomes" id="UP001377972">
    <property type="component" value="Unassembled WGS sequence"/>
</dbReference>
<evidence type="ECO:0000313" key="2">
    <source>
        <dbReference type="EMBL" id="MEJ6496946.1"/>
    </source>
</evidence>
<proteinExistence type="predicted"/>
<gene>
    <name evidence="2" type="ORF">PQI24_12930</name>
</gene>
<keyword evidence="3" id="KW-1185">Reference proteome</keyword>
<feature type="transmembrane region" description="Helical" evidence="1">
    <location>
        <begin position="228"/>
        <end position="246"/>
    </location>
</feature>
<sequence>MMQSNLTKIKNIILVYGGSLFGFVFVLILTRSISINDFADYAYGVALGSLLMLLVNFGSDRRLIFELVKYENSIQRLLNYNFTLRAFLFIILSIILFFLVPLFTYLVCLWYMALGLITKAVYDYEDKTIEINAYLCIERAILIFLSFLFYYEVSVIWLFGYLLVQRLAFVFFTNLKLRVSFSFSDFIFWGRKHKEEVLNSFLFVLGGIFSSFQILGSQIITKHIIGDNAVAFLNVGFQIALLVQLAQAQVIRMKSRSISESTVKVKKNTLVLLNKEIMKSLFLSIPFVIIFNVLSFLLEKYYLPEEWLGVFELLYKFSPWLLVMGAGMYISQYFINLYPPIVYLKIYSVNLVVTCLALFYFLPIFGVLIVPYLIFIIHGASMFIMYILIKTKVGK</sequence>
<feature type="transmembrane region" description="Helical" evidence="1">
    <location>
        <begin position="277"/>
        <end position="297"/>
    </location>
</feature>
<keyword evidence="1" id="KW-1133">Transmembrane helix</keyword>
<feature type="transmembrane region" description="Helical" evidence="1">
    <location>
        <begin position="103"/>
        <end position="122"/>
    </location>
</feature>
<feature type="transmembrane region" description="Helical" evidence="1">
    <location>
        <begin position="317"/>
        <end position="335"/>
    </location>
</feature>
<comment type="caution">
    <text evidence="2">The sequence shown here is derived from an EMBL/GenBank/DDBJ whole genome shotgun (WGS) entry which is preliminary data.</text>
</comment>
<accession>A0ABU8SV79</accession>
<feature type="transmembrane region" description="Helical" evidence="1">
    <location>
        <begin position="41"/>
        <end position="58"/>
    </location>
</feature>
<feature type="transmembrane region" description="Helical" evidence="1">
    <location>
        <begin position="12"/>
        <end position="29"/>
    </location>
</feature>
<feature type="transmembrane region" description="Helical" evidence="1">
    <location>
        <begin position="342"/>
        <end position="362"/>
    </location>
</feature>
<feature type="transmembrane region" description="Helical" evidence="1">
    <location>
        <begin position="197"/>
        <end position="216"/>
    </location>
</feature>
<keyword evidence="1" id="KW-0812">Transmembrane</keyword>
<keyword evidence="1" id="KW-0472">Membrane</keyword>
<organism evidence="2 3">
    <name type="scientific">Pseudoalteromonas lipolytica</name>
    <dbReference type="NCBI Taxonomy" id="570156"/>
    <lineage>
        <taxon>Bacteria</taxon>
        <taxon>Pseudomonadati</taxon>
        <taxon>Pseudomonadota</taxon>
        <taxon>Gammaproteobacteria</taxon>
        <taxon>Alteromonadales</taxon>
        <taxon>Pseudoalteromonadaceae</taxon>
        <taxon>Pseudoalteromonas</taxon>
    </lineage>
</organism>
<evidence type="ECO:0008006" key="4">
    <source>
        <dbReference type="Google" id="ProtNLM"/>
    </source>
</evidence>
<evidence type="ECO:0000256" key="1">
    <source>
        <dbReference type="SAM" id="Phobius"/>
    </source>
</evidence>
<reference evidence="2 3" key="1">
    <citation type="submission" date="2023-01" db="EMBL/GenBank/DDBJ databases">
        <title>Trichodesmium-associated heterotrophic epibiont bacteria.</title>
        <authorList>
            <person name="Cleveland C.S."/>
            <person name="Webb E.A."/>
        </authorList>
    </citation>
    <scope>NUCLEOTIDE SEQUENCE [LARGE SCALE GENOMIC DNA]</scope>
    <source>
        <strain evidence="2 3">USCH2</strain>
    </source>
</reference>
<name>A0ABU8SV79_9GAMM</name>
<evidence type="ECO:0000313" key="3">
    <source>
        <dbReference type="Proteomes" id="UP001377972"/>
    </source>
</evidence>
<protein>
    <recommendedName>
        <fullName evidence="4">Membrane protein involved in the export of O-antigen and teichoic acid</fullName>
    </recommendedName>
</protein>
<dbReference type="RefSeq" id="WP_339981091.1">
    <property type="nucleotide sequence ID" value="NZ_JAQPZS010000011.1"/>
</dbReference>